<dbReference type="Proteomes" id="UP000057609">
    <property type="component" value="Chromosome"/>
</dbReference>
<evidence type="ECO:0000313" key="2">
    <source>
        <dbReference type="Proteomes" id="UP000057609"/>
    </source>
</evidence>
<dbReference type="EMBL" id="CP009788">
    <property type="protein sequence ID" value="AJE02396.1"/>
    <property type="molecule type" value="Genomic_DNA"/>
</dbReference>
<dbReference type="AlphaFoldDB" id="A0A0B5BEB7"/>
<dbReference type="HOGENOM" id="CLU_1281669_0_0_7"/>
<dbReference type="RefSeq" id="WP_039740233.1">
    <property type="nucleotide sequence ID" value="NZ_CP009788.1"/>
</dbReference>
<dbReference type="STRING" id="345632.GPICK_02485"/>
<gene>
    <name evidence="1" type="ORF">GPICK_02485</name>
</gene>
<protein>
    <recommendedName>
        <fullName evidence="3">DUF3880 domain-containing protein</fullName>
    </recommendedName>
</protein>
<organism evidence="1 2">
    <name type="scientific">Geobacter pickeringii</name>
    <dbReference type="NCBI Taxonomy" id="345632"/>
    <lineage>
        <taxon>Bacteria</taxon>
        <taxon>Pseudomonadati</taxon>
        <taxon>Thermodesulfobacteriota</taxon>
        <taxon>Desulfuromonadia</taxon>
        <taxon>Geobacterales</taxon>
        <taxon>Geobacteraceae</taxon>
        <taxon>Geobacter</taxon>
    </lineage>
</organism>
<evidence type="ECO:0008006" key="3">
    <source>
        <dbReference type="Google" id="ProtNLM"/>
    </source>
</evidence>
<accession>A0A0B5BEB7</accession>
<proteinExistence type="predicted"/>
<sequence>MNILLVGFPVFARELVSLGHAVYSAGTAPGSDIVLPPEAFSLESILAALGPSRRPDLCLLVENVGAREFPLGLERSPIPVVFYSIDSHLNYYWQQHFARVCDCVLTTQRDFVTPFSTVCPDVHWLPWSCDTAEYNDTGSPRDLDVVFVGSVADNRPKRKLMLDMVANMALIPDVIGTKSLHDVCAVNRGGGRASKFLLKFFGWGSIEKVNGRNRN</sequence>
<evidence type="ECO:0000313" key="1">
    <source>
        <dbReference type="EMBL" id="AJE02396.1"/>
    </source>
</evidence>
<reference evidence="1 2" key="1">
    <citation type="journal article" date="2015" name="Genome Announc.">
        <title>Complete Genome of Geobacter pickeringii G13T, a Metal-Reducing Isolate from Sedimentary Kaolin Deposits.</title>
        <authorList>
            <person name="Badalamenti J.P."/>
            <person name="Bond D.R."/>
        </authorList>
    </citation>
    <scope>NUCLEOTIDE SEQUENCE [LARGE SCALE GENOMIC DNA]</scope>
    <source>
        <strain evidence="1 2">G13</strain>
    </source>
</reference>
<dbReference type="OrthoDB" id="9800484at2"/>
<name>A0A0B5BEB7_9BACT</name>
<dbReference type="KEGG" id="gpi:GPICK_02485"/>
<keyword evidence="2" id="KW-1185">Reference proteome</keyword>